<dbReference type="GO" id="GO:0000324">
    <property type="term" value="C:fungal-type vacuole"/>
    <property type="evidence" value="ECO:0007669"/>
    <property type="project" value="TreeGrafter"/>
</dbReference>
<dbReference type="PANTHER" id="PTHR36819">
    <property type="entry name" value="REGULATOR OF PHOSPHOLIPASE D SRF1"/>
    <property type="match status" value="1"/>
</dbReference>
<feature type="transmembrane region" description="Helical" evidence="2">
    <location>
        <begin position="311"/>
        <end position="330"/>
    </location>
</feature>
<dbReference type="InterPro" id="IPR037737">
    <property type="entry name" value="Srf1"/>
</dbReference>
<evidence type="ECO:0000313" key="4">
    <source>
        <dbReference type="Proteomes" id="UP000326924"/>
    </source>
</evidence>
<dbReference type="PANTHER" id="PTHR36819:SF1">
    <property type="entry name" value="REGULATOR OF PHOSPHOLIPASE D SRF1"/>
    <property type="match status" value="1"/>
</dbReference>
<evidence type="ECO:0000256" key="2">
    <source>
        <dbReference type="SAM" id="Phobius"/>
    </source>
</evidence>
<feature type="transmembrane region" description="Helical" evidence="2">
    <location>
        <begin position="271"/>
        <end position="290"/>
    </location>
</feature>
<dbReference type="EMBL" id="VXIS01000112">
    <property type="protein sequence ID" value="KAA8904168.1"/>
    <property type="molecule type" value="Genomic_DNA"/>
</dbReference>
<keyword evidence="2" id="KW-0812">Transmembrane</keyword>
<feature type="transmembrane region" description="Helical" evidence="2">
    <location>
        <begin position="238"/>
        <end position="259"/>
    </location>
</feature>
<protein>
    <recommendedName>
        <fullName evidence="5">Regulator of phospholipase D SRF1</fullName>
    </recommendedName>
</protein>
<feature type="compositionally biased region" description="Polar residues" evidence="1">
    <location>
        <begin position="39"/>
        <end position="53"/>
    </location>
</feature>
<evidence type="ECO:0000313" key="3">
    <source>
        <dbReference type="EMBL" id="KAA8904168.1"/>
    </source>
</evidence>
<comment type="caution">
    <text evidence="3">The sequence shown here is derived from an EMBL/GenBank/DDBJ whole genome shotgun (WGS) entry which is preliminary data.</text>
</comment>
<dbReference type="Proteomes" id="UP000326924">
    <property type="component" value="Unassembled WGS sequence"/>
</dbReference>
<organism evidence="3 4">
    <name type="scientific">Sphaerosporella brunnea</name>
    <dbReference type="NCBI Taxonomy" id="1250544"/>
    <lineage>
        <taxon>Eukaryota</taxon>
        <taxon>Fungi</taxon>
        <taxon>Dikarya</taxon>
        <taxon>Ascomycota</taxon>
        <taxon>Pezizomycotina</taxon>
        <taxon>Pezizomycetes</taxon>
        <taxon>Pezizales</taxon>
        <taxon>Pyronemataceae</taxon>
        <taxon>Sphaerosporella</taxon>
    </lineage>
</organism>
<dbReference type="GO" id="GO:0071944">
    <property type="term" value="C:cell periphery"/>
    <property type="evidence" value="ECO:0007669"/>
    <property type="project" value="TreeGrafter"/>
</dbReference>
<accession>A0A5J5EUX5</accession>
<feature type="region of interest" description="Disordered" evidence="1">
    <location>
        <begin position="191"/>
        <end position="212"/>
    </location>
</feature>
<evidence type="ECO:0000256" key="1">
    <source>
        <dbReference type="SAM" id="MobiDB-lite"/>
    </source>
</evidence>
<feature type="region of interest" description="Disordered" evidence="1">
    <location>
        <begin position="1"/>
        <end position="89"/>
    </location>
</feature>
<keyword evidence="2" id="KW-0472">Membrane</keyword>
<keyword evidence="4" id="KW-1185">Reference proteome</keyword>
<proteinExistence type="predicted"/>
<keyword evidence="2" id="KW-1133">Transmembrane helix</keyword>
<dbReference type="OrthoDB" id="2589563at2759"/>
<name>A0A5J5EUX5_9PEZI</name>
<sequence length="397" mass="43406">MATTSTPHPPDDVRPTSPTTPAALNAANNGPPPPLARNSLLSPAGDSSATTSSHQRRAEALGSAAVRATSSAGNSISSRSHGSVSGCNGNHSANVSNGIADMIEGTIRDPLLPDSASRHIRTLPTWVQRREEDEEEVLRREEAPITPSSPIVQESRWKGFVARTAYPPNTAHSEKAGDSWLAEQPDLNAPWLARDSRDPENEGASSGDDPMEIFGKKKRRIWYKRIHIMLLNSPMVPLFFRSIIWTLSLIALALAGSIYRLSWSFGVQQKASTIMAIVVDALALVYLIYITYDEYSGKPLGLRSPKMKIRLIMFDLIFIVFDSANLSLAFDSLFDVRWSCRAMDMAEGSGGPITPVIDPICNRQRALAAFLFLALCAWIATFTVSVFRVVERVSSAR</sequence>
<reference evidence="3 4" key="1">
    <citation type="submission" date="2019-09" db="EMBL/GenBank/DDBJ databases">
        <title>Draft genome of the ectomycorrhizal ascomycete Sphaerosporella brunnea.</title>
        <authorList>
            <consortium name="DOE Joint Genome Institute"/>
            <person name="Benucci G.M."/>
            <person name="Marozzi G."/>
            <person name="Antonielli L."/>
            <person name="Sanchez S."/>
            <person name="Marco P."/>
            <person name="Wang X."/>
            <person name="Falini L.B."/>
            <person name="Barry K."/>
            <person name="Haridas S."/>
            <person name="Lipzen A."/>
            <person name="Labutti K."/>
            <person name="Grigoriev I.V."/>
            <person name="Murat C."/>
            <person name="Martin F."/>
            <person name="Albertini E."/>
            <person name="Donnini D."/>
            <person name="Bonito G."/>
        </authorList>
    </citation>
    <scope>NUCLEOTIDE SEQUENCE [LARGE SCALE GENOMIC DNA]</scope>
    <source>
        <strain evidence="3 4">Sb_GMNB300</strain>
    </source>
</reference>
<feature type="compositionally biased region" description="Low complexity" evidence="1">
    <location>
        <begin position="15"/>
        <end position="29"/>
    </location>
</feature>
<dbReference type="InParanoid" id="A0A5J5EUX5"/>
<feature type="transmembrane region" description="Helical" evidence="2">
    <location>
        <begin position="366"/>
        <end position="390"/>
    </location>
</feature>
<feature type="compositionally biased region" description="Low complexity" evidence="1">
    <location>
        <begin position="70"/>
        <end position="86"/>
    </location>
</feature>
<dbReference type="AlphaFoldDB" id="A0A5J5EUX5"/>
<evidence type="ECO:0008006" key="5">
    <source>
        <dbReference type="Google" id="ProtNLM"/>
    </source>
</evidence>
<gene>
    <name evidence="3" type="ORF">FN846DRAFT_43613</name>
</gene>